<dbReference type="SUPFAM" id="SSF50814">
    <property type="entry name" value="Lipocalins"/>
    <property type="match status" value="1"/>
</dbReference>
<protein>
    <submittedName>
        <fullName evidence="1">Uncharacterized beta-barrel protein YwiB, DUF1934 family</fullName>
    </submittedName>
</protein>
<dbReference type="Proteomes" id="UP000214880">
    <property type="component" value="Unassembled WGS sequence"/>
</dbReference>
<reference evidence="1 2" key="1">
    <citation type="submission" date="2016-10" db="EMBL/GenBank/DDBJ databases">
        <authorList>
            <person name="de Groot N.N."/>
        </authorList>
    </citation>
    <scope>NUCLEOTIDE SEQUENCE [LARGE SCALE GENOMIC DNA]</scope>
    <source>
        <strain evidence="1 2">DSM 1736</strain>
    </source>
</reference>
<gene>
    <name evidence="1" type="ORF">SAMN04488502_10667</name>
</gene>
<dbReference type="Pfam" id="PF09148">
    <property type="entry name" value="DUF1934"/>
    <property type="match status" value="1"/>
</dbReference>
<accession>A0A1G9UUM7</accession>
<dbReference type="RefSeq" id="WP_173812747.1">
    <property type="nucleotide sequence ID" value="NZ_FNHB01000006.1"/>
</dbReference>
<keyword evidence="2" id="KW-1185">Reference proteome</keyword>
<proteinExistence type="predicted"/>
<sequence length="147" mass="16488">MNKVIVSVVGVQTDVYGEENRIELVTVGRRQLKNGINYITYHDSQSYGMDGTDTLLKVGGDCVTLVRKGRVEHTQKFKRRETNSSLYRTPYGDMTLTILTNNLDICFGAVSGTIDISYDLMVDGQWQSANHLYIKVCADNNVCRAIN</sequence>
<dbReference type="InterPro" id="IPR015231">
    <property type="entry name" value="DUF1934"/>
</dbReference>
<organism evidence="1 2">
    <name type="scientific">Dendrosporobacter quercicolus</name>
    <dbReference type="NCBI Taxonomy" id="146817"/>
    <lineage>
        <taxon>Bacteria</taxon>
        <taxon>Bacillati</taxon>
        <taxon>Bacillota</taxon>
        <taxon>Negativicutes</taxon>
        <taxon>Selenomonadales</taxon>
        <taxon>Sporomusaceae</taxon>
        <taxon>Dendrosporobacter</taxon>
    </lineage>
</organism>
<dbReference type="Gene3D" id="2.40.128.20">
    <property type="match status" value="1"/>
</dbReference>
<dbReference type="STRING" id="146817.SAMN04488502_10667"/>
<dbReference type="InterPro" id="IPR012674">
    <property type="entry name" value="Calycin"/>
</dbReference>
<evidence type="ECO:0000313" key="2">
    <source>
        <dbReference type="Proteomes" id="UP000214880"/>
    </source>
</evidence>
<dbReference type="EMBL" id="FNHB01000006">
    <property type="protein sequence ID" value="SDM63497.1"/>
    <property type="molecule type" value="Genomic_DNA"/>
</dbReference>
<evidence type="ECO:0000313" key="1">
    <source>
        <dbReference type="EMBL" id="SDM63497.1"/>
    </source>
</evidence>
<dbReference type="AlphaFoldDB" id="A0A1G9UUM7"/>
<name>A0A1G9UUM7_9FIRM</name>